<protein>
    <submittedName>
        <fullName evidence="1">Uncharacterized protein</fullName>
    </submittedName>
</protein>
<proteinExistence type="predicted"/>
<name>A0A318J4Q2_9BURK</name>
<dbReference type="AlphaFoldDB" id="A0A318J4Q2"/>
<comment type="caution">
    <text evidence="1">The sequence shown here is derived from an EMBL/GenBank/DDBJ whole genome shotgun (WGS) entry which is preliminary data.</text>
</comment>
<dbReference type="RefSeq" id="WP_281275202.1">
    <property type="nucleotide sequence ID" value="NZ_QJKB01000027.1"/>
</dbReference>
<dbReference type="Proteomes" id="UP000247792">
    <property type="component" value="Unassembled WGS sequence"/>
</dbReference>
<accession>A0A318J4Q2</accession>
<gene>
    <name evidence="1" type="ORF">DFR42_1274</name>
</gene>
<evidence type="ECO:0000313" key="1">
    <source>
        <dbReference type="EMBL" id="PXX33925.1"/>
    </source>
</evidence>
<reference evidence="1 2" key="1">
    <citation type="submission" date="2018-05" db="EMBL/GenBank/DDBJ databases">
        <title>Genomic Encyclopedia of Type Strains, Phase IV (KMG-IV): sequencing the most valuable type-strain genomes for metagenomic binning, comparative biology and taxonomic classification.</title>
        <authorList>
            <person name="Goeker M."/>
        </authorList>
    </citation>
    <scope>NUCLEOTIDE SEQUENCE [LARGE SCALE GENOMIC DNA]</scope>
    <source>
        <strain evidence="1 2">DSM 19792</strain>
    </source>
</reference>
<organism evidence="1 2">
    <name type="scientific">Undibacterium pigrum</name>
    <dbReference type="NCBI Taxonomy" id="401470"/>
    <lineage>
        <taxon>Bacteria</taxon>
        <taxon>Pseudomonadati</taxon>
        <taxon>Pseudomonadota</taxon>
        <taxon>Betaproteobacteria</taxon>
        <taxon>Burkholderiales</taxon>
        <taxon>Oxalobacteraceae</taxon>
        <taxon>Undibacterium</taxon>
    </lineage>
</organism>
<sequence length="42" mass="4894">MNDTHALLNHLHMRVRIMCAVYRMIRNLGYGRLAACKTALQH</sequence>
<evidence type="ECO:0000313" key="2">
    <source>
        <dbReference type="Proteomes" id="UP000247792"/>
    </source>
</evidence>
<keyword evidence="2" id="KW-1185">Reference proteome</keyword>
<dbReference type="EMBL" id="QJKB01000027">
    <property type="protein sequence ID" value="PXX33925.1"/>
    <property type="molecule type" value="Genomic_DNA"/>
</dbReference>